<gene>
    <name evidence="11" type="ORF">OS493_018205</name>
</gene>
<feature type="domain" description="C2H2-type" evidence="10">
    <location>
        <begin position="161"/>
        <end position="190"/>
    </location>
</feature>
<evidence type="ECO:0000313" key="11">
    <source>
        <dbReference type="EMBL" id="KAJ7333036.1"/>
    </source>
</evidence>
<dbReference type="InterPro" id="IPR036236">
    <property type="entry name" value="Znf_C2H2_sf"/>
</dbReference>
<keyword evidence="3" id="KW-0677">Repeat</keyword>
<comment type="subcellular location">
    <subcellularLocation>
        <location evidence="1">Nucleus</location>
    </subcellularLocation>
</comment>
<evidence type="ECO:0000256" key="9">
    <source>
        <dbReference type="SAM" id="MobiDB-lite"/>
    </source>
</evidence>
<dbReference type="InterPro" id="IPR013087">
    <property type="entry name" value="Znf_C2H2_type"/>
</dbReference>
<keyword evidence="4 8" id="KW-0863">Zinc-finger</keyword>
<feature type="compositionally biased region" description="Low complexity" evidence="9">
    <location>
        <begin position="420"/>
        <end position="438"/>
    </location>
</feature>
<evidence type="ECO:0000256" key="8">
    <source>
        <dbReference type="PROSITE-ProRule" id="PRU00042"/>
    </source>
</evidence>
<evidence type="ECO:0000256" key="6">
    <source>
        <dbReference type="ARBA" id="ARBA00023125"/>
    </source>
</evidence>
<feature type="domain" description="C2H2-type" evidence="10">
    <location>
        <begin position="276"/>
        <end position="298"/>
    </location>
</feature>
<evidence type="ECO:0000256" key="5">
    <source>
        <dbReference type="ARBA" id="ARBA00022833"/>
    </source>
</evidence>
<dbReference type="PANTHER" id="PTHR24391">
    <property type="entry name" value="HISTONE H4 TRANSCRIPTION FACTOR-RELATED"/>
    <property type="match status" value="1"/>
</dbReference>
<evidence type="ECO:0000256" key="3">
    <source>
        <dbReference type="ARBA" id="ARBA00022737"/>
    </source>
</evidence>
<organism evidence="11 12">
    <name type="scientific">Desmophyllum pertusum</name>
    <dbReference type="NCBI Taxonomy" id="174260"/>
    <lineage>
        <taxon>Eukaryota</taxon>
        <taxon>Metazoa</taxon>
        <taxon>Cnidaria</taxon>
        <taxon>Anthozoa</taxon>
        <taxon>Hexacorallia</taxon>
        <taxon>Scleractinia</taxon>
        <taxon>Caryophylliina</taxon>
        <taxon>Caryophylliidae</taxon>
        <taxon>Desmophyllum</taxon>
    </lineage>
</organism>
<reference evidence="11" key="1">
    <citation type="submission" date="2023-01" db="EMBL/GenBank/DDBJ databases">
        <title>Genome assembly of the deep-sea coral Lophelia pertusa.</title>
        <authorList>
            <person name="Herrera S."/>
            <person name="Cordes E."/>
        </authorList>
    </citation>
    <scope>NUCLEOTIDE SEQUENCE</scope>
    <source>
        <strain evidence="11">USNM1676648</strain>
        <tissue evidence="11">Polyp</tissue>
    </source>
</reference>
<evidence type="ECO:0000256" key="4">
    <source>
        <dbReference type="ARBA" id="ARBA00022771"/>
    </source>
</evidence>
<dbReference type="InterPro" id="IPR051574">
    <property type="entry name" value="ZnF_E-box_Homeobox"/>
</dbReference>
<keyword evidence="7" id="KW-0539">Nucleus</keyword>
<feature type="domain" description="C2H2-type" evidence="10">
    <location>
        <begin position="221"/>
        <end position="248"/>
    </location>
</feature>
<dbReference type="AlphaFoldDB" id="A0A9W9YF13"/>
<keyword evidence="12" id="KW-1185">Reference proteome</keyword>
<evidence type="ECO:0000313" key="12">
    <source>
        <dbReference type="Proteomes" id="UP001163046"/>
    </source>
</evidence>
<dbReference type="OrthoDB" id="10039931at2759"/>
<feature type="region of interest" description="Disordered" evidence="9">
    <location>
        <begin position="400"/>
        <end position="442"/>
    </location>
</feature>
<feature type="domain" description="C2H2-type" evidence="10">
    <location>
        <begin position="337"/>
        <end position="365"/>
    </location>
</feature>
<dbReference type="Proteomes" id="UP001163046">
    <property type="component" value="Unassembled WGS sequence"/>
</dbReference>
<name>A0A9W9YF13_9CNID</name>
<dbReference type="GO" id="GO:0000981">
    <property type="term" value="F:DNA-binding transcription factor activity, RNA polymerase II-specific"/>
    <property type="evidence" value="ECO:0007669"/>
    <property type="project" value="TreeGrafter"/>
</dbReference>
<dbReference type="PROSITE" id="PS00028">
    <property type="entry name" value="ZINC_FINGER_C2H2_1"/>
    <property type="match status" value="5"/>
</dbReference>
<evidence type="ECO:0000256" key="1">
    <source>
        <dbReference type="ARBA" id="ARBA00004123"/>
    </source>
</evidence>
<comment type="caution">
    <text evidence="11">The sequence shown here is derived from an EMBL/GenBank/DDBJ whole genome shotgun (WGS) entry which is preliminary data.</text>
</comment>
<feature type="domain" description="C2H2-type" evidence="10">
    <location>
        <begin position="247"/>
        <end position="275"/>
    </location>
</feature>
<keyword evidence="2" id="KW-0479">Metal-binding</keyword>
<sequence length="519" mass="59932">MEDLNCEWGSCEEKFRLSDFHDFREHFEGHLRGIFPGYRRGGFCDDAIADNFACSWRECGWDSPIDAGEMIRHVFFHAFHTRIKLEGHKKQQEMNLAPCALDNQSRNLLPDIPDPFLCEWKECSVEFNCPTLYYRHVDSHAWAVDKTLMSVGENGRKKFSVACQWEGCNFTTVNHYKLKEHCRSHTREKIFACTTCGGMFSNKTKLVDHLVRQNSFGFESFQCSHCLKHCGSERILRDHMRHHVNNVKCKFCDMTCPNASALKQHIKFRHSEERPFKCDVCSYTCKMQSDLRRHREFHNAVLAYHCDVEGCDFSARAMQTVKRHQKVDHQGIDVFRYECHVCGQRYTRGSGLTNHLKKKHTFSWPAGHPRFRYKECDDGICRLQTVRFESLHLSQMMNDQDGTENIEMPVADSPLDNIESPATSGGSPETSGEESPCSNGGDQLEELKYQELLQQYEWNENSSDTQDKRHSGGGPLRNNSQLRTAQVHPYERSNSPELDLPQTLLDLQDAAIRLANGQK</sequence>
<keyword evidence="6" id="KW-0238">DNA-binding</keyword>
<dbReference type="GO" id="GO:0045892">
    <property type="term" value="P:negative regulation of DNA-templated transcription"/>
    <property type="evidence" value="ECO:0007669"/>
    <property type="project" value="UniProtKB-ARBA"/>
</dbReference>
<dbReference type="SMART" id="SM00355">
    <property type="entry name" value="ZnF_C2H2"/>
    <property type="match status" value="10"/>
</dbReference>
<evidence type="ECO:0000256" key="2">
    <source>
        <dbReference type="ARBA" id="ARBA00022723"/>
    </source>
</evidence>
<proteinExistence type="predicted"/>
<keyword evidence="5" id="KW-0862">Zinc</keyword>
<dbReference type="SUPFAM" id="SSF57667">
    <property type="entry name" value="beta-beta-alpha zinc fingers"/>
    <property type="match status" value="2"/>
</dbReference>
<dbReference type="GO" id="GO:0000978">
    <property type="term" value="F:RNA polymerase II cis-regulatory region sequence-specific DNA binding"/>
    <property type="evidence" value="ECO:0007669"/>
    <property type="project" value="TreeGrafter"/>
</dbReference>
<protein>
    <recommendedName>
        <fullName evidence="10">C2H2-type domain-containing protein</fullName>
    </recommendedName>
</protein>
<dbReference type="PROSITE" id="PS50157">
    <property type="entry name" value="ZINC_FINGER_C2H2_2"/>
    <property type="match status" value="5"/>
</dbReference>
<accession>A0A9W9YF13</accession>
<evidence type="ECO:0000256" key="7">
    <source>
        <dbReference type="ARBA" id="ARBA00023242"/>
    </source>
</evidence>
<dbReference type="GO" id="GO:0008270">
    <property type="term" value="F:zinc ion binding"/>
    <property type="evidence" value="ECO:0007669"/>
    <property type="project" value="UniProtKB-KW"/>
</dbReference>
<dbReference type="PANTHER" id="PTHR24391:SF18">
    <property type="entry name" value="EG:115C2.6 PROTEIN"/>
    <property type="match status" value="1"/>
</dbReference>
<evidence type="ECO:0000259" key="10">
    <source>
        <dbReference type="PROSITE" id="PS50157"/>
    </source>
</evidence>
<dbReference type="GO" id="GO:0005634">
    <property type="term" value="C:nucleus"/>
    <property type="evidence" value="ECO:0007669"/>
    <property type="project" value="UniProtKB-SubCell"/>
</dbReference>
<dbReference type="Gene3D" id="3.30.160.60">
    <property type="entry name" value="Classic Zinc Finger"/>
    <property type="match status" value="4"/>
</dbReference>
<dbReference type="EMBL" id="MU827787">
    <property type="protein sequence ID" value="KAJ7333036.1"/>
    <property type="molecule type" value="Genomic_DNA"/>
</dbReference>
<feature type="region of interest" description="Disordered" evidence="9">
    <location>
        <begin position="457"/>
        <end position="499"/>
    </location>
</feature>